<feature type="transmembrane region" description="Helical" evidence="6">
    <location>
        <begin position="79"/>
        <end position="98"/>
    </location>
</feature>
<dbReference type="PANTHER" id="PTHR42718">
    <property type="entry name" value="MAJOR FACILITATOR SUPERFAMILY MULTIDRUG TRANSPORTER MFSC"/>
    <property type="match status" value="1"/>
</dbReference>
<dbReference type="InterPro" id="IPR020846">
    <property type="entry name" value="MFS_dom"/>
</dbReference>
<reference evidence="9" key="1">
    <citation type="submission" date="2014-11" db="EMBL/GenBank/DDBJ databases">
        <authorList>
            <person name="Hornung B.V."/>
        </authorList>
    </citation>
    <scope>NUCLEOTIDE SEQUENCE</scope>
    <source>
        <strain evidence="9">INE</strain>
    </source>
</reference>
<feature type="transmembrane region" description="Helical" evidence="6">
    <location>
        <begin position="138"/>
        <end position="159"/>
    </location>
</feature>
<dbReference type="EMBL" id="LR746496">
    <property type="protein sequence ID" value="CAA7602601.1"/>
    <property type="molecule type" value="Genomic_DNA"/>
</dbReference>
<dbReference type="Gene3D" id="1.20.1720.10">
    <property type="entry name" value="Multidrug resistance protein D"/>
    <property type="match status" value="1"/>
</dbReference>
<accession>A0A8S0X0I6</accession>
<evidence type="ECO:0000256" key="5">
    <source>
        <dbReference type="ARBA" id="ARBA00023136"/>
    </source>
</evidence>
<evidence type="ECO:0000259" key="7">
    <source>
        <dbReference type="PROSITE" id="PS50850"/>
    </source>
</evidence>
<evidence type="ECO:0000256" key="3">
    <source>
        <dbReference type="ARBA" id="ARBA00022692"/>
    </source>
</evidence>
<keyword evidence="2" id="KW-0813">Transport</keyword>
<evidence type="ECO:0000313" key="9">
    <source>
        <dbReference type="EMBL" id="CEJ07252.1"/>
    </source>
</evidence>
<proteinExistence type="predicted"/>
<dbReference type="Proteomes" id="UP001071230">
    <property type="component" value="Unassembled WGS sequence"/>
</dbReference>
<evidence type="ECO:0000256" key="2">
    <source>
        <dbReference type="ARBA" id="ARBA00022448"/>
    </source>
</evidence>
<feature type="transmembrane region" description="Helical" evidence="6">
    <location>
        <begin position="49"/>
        <end position="70"/>
    </location>
</feature>
<dbReference type="PANTHER" id="PTHR42718:SF9">
    <property type="entry name" value="MAJOR FACILITATOR SUPERFAMILY MULTIDRUG TRANSPORTER MFSC"/>
    <property type="match status" value="1"/>
</dbReference>
<dbReference type="GO" id="GO:0022857">
    <property type="term" value="F:transmembrane transporter activity"/>
    <property type="evidence" value="ECO:0007669"/>
    <property type="project" value="InterPro"/>
</dbReference>
<feature type="transmembrane region" description="Helical" evidence="6">
    <location>
        <begin position="104"/>
        <end position="126"/>
    </location>
</feature>
<reference evidence="8" key="2">
    <citation type="submission" date="2020-01" db="EMBL/GenBank/DDBJ databases">
        <authorList>
            <person name="Hornung B."/>
        </authorList>
    </citation>
    <scope>NUCLEOTIDE SEQUENCE</scope>
    <source>
        <strain evidence="8">PacBioINE</strain>
    </source>
</reference>
<keyword evidence="5 6" id="KW-0472">Membrane</keyword>
<dbReference type="Proteomes" id="UP000836597">
    <property type="component" value="Chromosome"/>
</dbReference>
<dbReference type="SUPFAM" id="SSF103473">
    <property type="entry name" value="MFS general substrate transporter"/>
    <property type="match status" value="1"/>
</dbReference>
<keyword evidence="3 6" id="KW-0812">Transmembrane</keyword>
<keyword evidence="10" id="KW-1185">Reference proteome</keyword>
<evidence type="ECO:0000313" key="10">
    <source>
        <dbReference type="Proteomes" id="UP001071230"/>
    </source>
</evidence>
<dbReference type="GO" id="GO:0005886">
    <property type="term" value="C:plasma membrane"/>
    <property type="evidence" value="ECO:0007669"/>
    <property type="project" value="UniProtKB-SubCell"/>
</dbReference>
<dbReference type="Pfam" id="PF07690">
    <property type="entry name" value="MFS_1"/>
    <property type="match status" value="1"/>
</dbReference>
<dbReference type="InterPro" id="IPR011701">
    <property type="entry name" value="MFS"/>
</dbReference>
<evidence type="ECO:0000256" key="1">
    <source>
        <dbReference type="ARBA" id="ARBA00004651"/>
    </source>
</evidence>
<protein>
    <submittedName>
        <fullName evidence="9">Arabinose efflux permease-like protein</fullName>
    </submittedName>
    <submittedName>
        <fullName evidence="8">Major facilitator superfamily transporter</fullName>
    </submittedName>
</protein>
<evidence type="ECO:0000313" key="8">
    <source>
        <dbReference type="EMBL" id="CAA7602601.1"/>
    </source>
</evidence>
<dbReference type="EMBL" id="CDGJ01000048">
    <property type="protein sequence ID" value="CEJ07252.1"/>
    <property type="molecule type" value="Genomic_DNA"/>
</dbReference>
<evidence type="ECO:0000256" key="6">
    <source>
        <dbReference type="SAM" id="Phobius"/>
    </source>
</evidence>
<dbReference type="RefSeq" id="WP_261486694.1">
    <property type="nucleotide sequence ID" value="NZ_CDGJ01000048.1"/>
</dbReference>
<dbReference type="AlphaFoldDB" id="A0A8S0X0I6"/>
<dbReference type="PROSITE" id="PS50850">
    <property type="entry name" value="MFS"/>
    <property type="match status" value="1"/>
</dbReference>
<dbReference type="InterPro" id="IPR036259">
    <property type="entry name" value="MFS_trans_sf"/>
</dbReference>
<name>A0A8S0X0I6_9FIRM</name>
<dbReference type="KEGG" id="aacx:DEACI_3280"/>
<comment type="subcellular location">
    <subcellularLocation>
        <location evidence="1">Cell membrane</location>
        <topology evidence="1">Multi-pass membrane protein</topology>
    </subcellularLocation>
</comment>
<sequence length="163" mass="17892">MLFEEKIGIKLLTVVTIVLGVFMAMLDSSVVNVAIPKMMAVFATTQNRIVWVVTVYLLTVGMLTPASGYVGDRFGYSKVYTFALTLFTLGSALCGMAWNVQSMITFRVIQGIGGAMLMPISMAMLFSLSKPEKRGSIMGIWGIAMILCACFWANFKWIFCGIP</sequence>
<keyword evidence="4 6" id="KW-1133">Transmembrane helix</keyword>
<gene>
    <name evidence="9" type="ORF">DEACI_1713</name>
    <name evidence="8" type="ORF">DEACI_3280</name>
</gene>
<organism evidence="8">
    <name type="scientific">Acididesulfobacillus acetoxydans</name>
    <dbReference type="NCBI Taxonomy" id="1561005"/>
    <lineage>
        <taxon>Bacteria</taxon>
        <taxon>Bacillati</taxon>
        <taxon>Bacillota</taxon>
        <taxon>Clostridia</taxon>
        <taxon>Eubacteriales</taxon>
        <taxon>Peptococcaceae</taxon>
        <taxon>Acididesulfobacillus</taxon>
    </lineage>
</organism>
<feature type="transmembrane region" description="Helical" evidence="6">
    <location>
        <begin position="7"/>
        <end position="26"/>
    </location>
</feature>
<evidence type="ECO:0000256" key="4">
    <source>
        <dbReference type="ARBA" id="ARBA00022989"/>
    </source>
</evidence>
<feature type="domain" description="Major facilitator superfamily (MFS) profile" evidence="7">
    <location>
        <begin position="13"/>
        <end position="163"/>
    </location>
</feature>